<comment type="caution">
    <text evidence="2">The sequence shown here is derived from an EMBL/GenBank/DDBJ whole genome shotgun (WGS) entry which is preliminary data.</text>
</comment>
<dbReference type="PANTHER" id="PTHR45947:SF3">
    <property type="entry name" value="SULFOQUINOVOSYL TRANSFERASE SQD2"/>
    <property type="match status" value="1"/>
</dbReference>
<gene>
    <name evidence="2" type="ORF">FY036_15245</name>
</gene>
<dbReference type="GO" id="GO:0016758">
    <property type="term" value="F:hexosyltransferase activity"/>
    <property type="evidence" value="ECO:0007669"/>
    <property type="project" value="TreeGrafter"/>
</dbReference>
<dbReference type="Proteomes" id="UP000323258">
    <property type="component" value="Unassembled WGS sequence"/>
</dbReference>
<organism evidence="2 3">
    <name type="scientific">Neoaquamicrobium microcysteis</name>
    <dbReference type="NCBI Taxonomy" id="2682781"/>
    <lineage>
        <taxon>Bacteria</taxon>
        <taxon>Pseudomonadati</taxon>
        <taxon>Pseudomonadota</taxon>
        <taxon>Alphaproteobacteria</taxon>
        <taxon>Hyphomicrobiales</taxon>
        <taxon>Phyllobacteriaceae</taxon>
        <taxon>Neoaquamicrobium</taxon>
    </lineage>
</organism>
<evidence type="ECO:0000313" key="2">
    <source>
        <dbReference type="EMBL" id="TYR31619.1"/>
    </source>
</evidence>
<dbReference type="PANTHER" id="PTHR45947">
    <property type="entry name" value="SULFOQUINOVOSYL TRANSFERASE SQD2"/>
    <property type="match status" value="1"/>
</dbReference>
<protein>
    <submittedName>
        <fullName evidence="2">Glycosyltransferase family 4 protein</fullName>
    </submittedName>
</protein>
<proteinExistence type="predicted"/>
<name>A0A5D4GV27_9HYPH</name>
<reference evidence="2 3" key="2">
    <citation type="submission" date="2019-09" db="EMBL/GenBank/DDBJ databases">
        <title>Mesorhizobium sp. MaA-C15 isolated from Microcystis aeruginosa.</title>
        <authorList>
            <person name="Jeong S.E."/>
            <person name="Jin H.M."/>
            <person name="Jeon C.O."/>
        </authorList>
    </citation>
    <scope>NUCLEOTIDE SEQUENCE [LARGE SCALE GENOMIC DNA]</scope>
    <source>
        <strain evidence="2 3">MaA-C15</strain>
    </source>
</reference>
<dbReference type="AlphaFoldDB" id="A0A5D4GV27"/>
<keyword evidence="3" id="KW-1185">Reference proteome</keyword>
<sequence length="547" mass="59387">MPGNPDSLAGKRKPRECTHLATPVSLSRLHGFGVASPLSDCAPREPCCASLGWRFFSREPAKWEKHHLRRAGRKEYPAPATSRMRPMGRRQPPYGVGGNICTPGLSFSVSCPVVPVAAGFRDVSRAAGSSMRIVIANRYFYPDQSATSRMVSGLAFQLARRGHTVHAVASRRHHNRTDIVLPASETVNGVHIHRVAGSAFGRGKLIGRAIDYLSFHASAAWWMLTATRSGDVCVLCTDPPMLSATARLPIALRGGIPVNWVMDLFPETAIELGMFSRFPRLAAFAQRLRNRAHRKSGLTICPTGSMARYLVACGEDKTAIVHHWSDGNEIRPVDRAENPLRRSWGLGERFVVGYSGNFGRAHEFATLLDAAERLRDEPNIRFLLIGEGQQRRHVEDEVARRNLTNVELQPFQPSEALPFSLSLPDVHIVSLLPALEHCVIPSKFYGVLAAGRPTIFVGAQDGEVATVVGRHGCGESVEPGDVDGLVASITGMANDPARCAAMGHAARRLFESEYTMPIGVDAWLAAVSGLASEATPVLAPGRRATAT</sequence>
<dbReference type="Gene3D" id="3.40.50.2000">
    <property type="entry name" value="Glycogen Phosphorylase B"/>
    <property type="match status" value="2"/>
</dbReference>
<reference evidence="2 3" key="1">
    <citation type="submission" date="2019-08" db="EMBL/GenBank/DDBJ databases">
        <authorList>
            <person name="Seo Y.L."/>
        </authorList>
    </citation>
    <scope>NUCLEOTIDE SEQUENCE [LARGE SCALE GENOMIC DNA]</scope>
    <source>
        <strain evidence="2 3">MaA-C15</strain>
    </source>
</reference>
<evidence type="ECO:0000313" key="3">
    <source>
        <dbReference type="Proteomes" id="UP000323258"/>
    </source>
</evidence>
<dbReference type="InterPro" id="IPR050194">
    <property type="entry name" value="Glycosyltransferase_grp1"/>
</dbReference>
<keyword evidence="2" id="KW-0808">Transferase</keyword>
<dbReference type="CDD" id="cd03794">
    <property type="entry name" value="GT4_WbuB-like"/>
    <property type="match status" value="1"/>
</dbReference>
<dbReference type="Pfam" id="PF00534">
    <property type="entry name" value="Glycos_transf_1"/>
    <property type="match status" value="1"/>
</dbReference>
<dbReference type="InterPro" id="IPR001296">
    <property type="entry name" value="Glyco_trans_1"/>
</dbReference>
<evidence type="ECO:0000259" key="1">
    <source>
        <dbReference type="Pfam" id="PF00534"/>
    </source>
</evidence>
<feature type="domain" description="Glycosyl transferase family 1" evidence="1">
    <location>
        <begin position="342"/>
        <end position="508"/>
    </location>
</feature>
<accession>A0A5D4GV27</accession>
<dbReference type="SUPFAM" id="SSF53756">
    <property type="entry name" value="UDP-Glycosyltransferase/glycogen phosphorylase"/>
    <property type="match status" value="1"/>
</dbReference>
<dbReference type="EMBL" id="VSZS01000064">
    <property type="protein sequence ID" value="TYR31619.1"/>
    <property type="molecule type" value="Genomic_DNA"/>
</dbReference>